<sequence length="288" mass="30540">MTLAVLELSPAPCKGLTGASALVTPIFVSRCHCAIITQELPETHRGEAAGCSPGLVATAGCWGRVCEQSCGALSVLALRKPNNSRIIMEGGGVVAALQAMKAHPQEAGVQGPWMHQAGTHRGPLFSLALTLGHRPLAGLSLCPLRATLASSSPLRMHFPSAFPLVVGTTLGRFQAAPHTHPQQVHRVQMSTEQVPVYHHFLALELGKALALPPGAAKRKQACMLIRNLVSRSRAFSKPILDLGAEALITKAQSNHSSCEDVAKAALRDLGCHVEFQELWTGQRGHLAP</sequence>
<organism evidence="2 3">
    <name type="scientific">Saguinus oedipus</name>
    <name type="common">Cotton-top tamarin</name>
    <name type="synonym">Oedipomidas oedipus</name>
    <dbReference type="NCBI Taxonomy" id="9490"/>
    <lineage>
        <taxon>Eukaryota</taxon>
        <taxon>Metazoa</taxon>
        <taxon>Chordata</taxon>
        <taxon>Craniata</taxon>
        <taxon>Vertebrata</taxon>
        <taxon>Euteleostomi</taxon>
        <taxon>Mammalia</taxon>
        <taxon>Eutheria</taxon>
        <taxon>Euarchontoglires</taxon>
        <taxon>Primates</taxon>
        <taxon>Haplorrhini</taxon>
        <taxon>Platyrrhini</taxon>
        <taxon>Cebidae</taxon>
        <taxon>Callitrichinae</taxon>
        <taxon>Saguinus</taxon>
    </lineage>
</organism>
<reference evidence="2 3" key="1">
    <citation type="submission" date="2023-05" db="EMBL/GenBank/DDBJ databases">
        <title>B98-5 Cell Line De Novo Hybrid Assembly: An Optical Mapping Approach.</title>
        <authorList>
            <person name="Kananen K."/>
            <person name="Auerbach J.A."/>
            <person name="Kautto E."/>
            <person name="Blachly J.S."/>
        </authorList>
    </citation>
    <scope>NUCLEOTIDE SEQUENCE [LARGE SCALE GENOMIC DNA]</scope>
    <source>
        <strain evidence="2">B95-8</strain>
        <tissue evidence="2">Cell line</tissue>
    </source>
</reference>
<keyword evidence="1" id="KW-0677">Repeat</keyword>
<dbReference type="SUPFAM" id="SSF48371">
    <property type="entry name" value="ARM repeat"/>
    <property type="match status" value="1"/>
</dbReference>
<dbReference type="Gene3D" id="1.25.10.10">
    <property type="entry name" value="Leucine-rich Repeat Variant"/>
    <property type="match status" value="1"/>
</dbReference>
<protein>
    <submittedName>
        <fullName evidence="2">Uncharacterized protein</fullName>
    </submittedName>
</protein>
<dbReference type="InterPro" id="IPR016024">
    <property type="entry name" value="ARM-type_fold"/>
</dbReference>
<accession>A0ABQ9TSM1</accession>
<keyword evidence="3" id="KW-1185">Reference proteome</keyword>
<evidence type="ECO:0000256" key="1">
    <source>
        <dbReference type="ARBA" id="ARBA00022737"/>
    </source>
</evidence>
<name>A0ABQ9TSM1_SAGOE</name>
<dbReference type="PANTHER" id="PTHR22895:SF0">
    <property type="entry name" value="ARMADILLO REPEAT-CONTAINING PROTEIN 6"/>
    <property type="match status" value="1"/>
</dbReference>
<gene>
    <name evidence="2" type="ORF">P7K49_033692</name>
</gene>
<dbReference type="EMBL" id="JASSZA010000019">
    <property type="protein sequence ID" value="KAK2087785.1"/>
    <property type="molecule type" value="Genomic_DNA"/>
</dbReference>
<comment type="caution">
    <text evidence="2">The sequence shown here is derived from an EMBL/GenBank/DDBJ whole genome shotgun (WGS) entry which is preliminary data.</text>
</comment>
<dbReference type="PANTHER" id="PTHR22895">
    <property type="entry name" value="ARMADILLO REPEAT-CONTAINING PROTEIN 6"/>
    <property type="match status" value="1"/>
</dbReference>
<evidence type="ECO:0000313" key="3">
    <source>
        <dbReference type="Proteomes" id="UP001266305"/>
    </source>
</evidence>
<evidence type="ECO:0000313" key="2">
    <source>
        <dbReference type="EMBL" id="KAK2087785.1"/>
    </source>
</evidence>
<dbReference type="Proteomes" id="UP001266305">
    <property type="component" value="Unassembled WGS sequence"/>
</dbReference>
<proteinExistence type="predicted"/>
<dbReference type="InterPro" id="IPR011989">
    <property type="entry name" value="ARM-like"/>
</dbReference>